<name>A0AAU6WS50_9FLAO</name>
<gene>
    <name evidence="1" type="ORF">AAFP95_07015</name>
</gene>
<dbReference type="Proteomes" id="UP001463665">
    <property type="component" value="Chromosome"/>
</dbReference>
<accession>A0AAU6WS50</accession>
<dbReference type="EMBL" id="CP154834">
    <property type="protein sequence ID" value="XAO75634.1"/>
    <property type="molecule type" value="Genomic_DNA"/>
</dbReference>
<proteinExistence type="predicted"/>
<evidence type="ECO:0000313" key="2">
    <source>
        <dbReference type="Proteomes" id="UP001463665"/>
    </source>
</evidence>
<protein>
    <submittedName>
        <fullName evidence="1">Uncharacterized protein</fullName>
    </submittedName>
</protein>
<sequence>MESFQQHFTENEWEACLKVLDALKDEPFHNLNNQVLSGLITKIHKNAKKQNRQEVIPG</sequence>
<reference evidence="1 2" key="1">
    <citation type="submission" date="2024-04" db="EMBL/GenBank/DDBJ databases">
        <title>Genome sequencing and assembly of rice foliar adapted Chryseobacterium endophyticum OsEnb-ALM-A6.</title>
        <authorList>
            <person name="Kumar S."/>
            <person name="Javed M."/>
            <person name="Chouhan V."/>
            <person name="Charishma K."/>
            <person name="Patel A."/>
            <person name="Kumar M."/>
            <person name="Sahu K.P."/>
            <person name="Kumar A."/>
        </authorList>
    </citation>
    <scope>NUCLEOTIDE SEQUENCE [LARGE SCALE GENOMIC DNA]</scope>
    <source>
        <strain evidence="1 2">OsEnb-ALM-A6</strain>
    </source>
</reference>
<evidence type="ECO:0000313" key="1">
    <source>
        <dbReference type="EMBL" id="XAO75634.1"/>
    </source>
</evidence>
<organism evidence="1 2">
    <name type="scientific">Chryseobacterium endophyticum</name>
    <dbReference type="NCBI Taxonomy" id="1854762"/>
    <lineage>
        <taxon>Bacteria</taxon>
        <taxon>Pseudomonadati</taxon>
        <taxon>Bacteroidota</taxon>
        <taxon>Flavobacteriia</taxon>
        <taxon>Flavobacteriales</taxon>
        <taxon>Weeksellaceae</taxon>
        <taxon>Chryseobacterium group</taxon>
        <taxon>Chryseobacterium</taxon>
    </lineage>
</organism>
<dbReference type="RefSeq" id="WP_345767260.1">
    <property type="nucleotide sequence ID" value="NZ_CP154834.1"/>
</dbReference>
<dbReference type="AlphaFoldDB" id="A0AAU6WS50"/>
<keyword evidence="2" id="KW-1185">Reference proteome</keyword>